<evidence type="ECO:0000313" key="1">
    <source>
        <dbReference type="EMBL" id="XBS20894.1"/>
    </source>
</evidence>
<organism evidence="1 2">
    <name type="scientific">Methylomarinum roseum</name>
    <dbReference type="NCBI Taxonomy" id="3067653"/>
    <lineage>
        <taxon>Bacteria</taxon>
        <taxon>Pseudomonadati</taxon>
        <taxon>Pseudomonadota</taxon>
        <taxon>Gammaproteobacteria</taxon>
        <taxon>Methylococcales</taxon>
        <taxon>Methylococcaceae</taxon>
        <taxon>Methylomarinum</taxon>
    </lineage>
</organism>
<keyword evidence="2" id="KW-1185">Reference proteome</keyword>
<evidence type="ECO:0000313" key="2">
    <source>
        <dbReference type="Proteomes" id="UP001225378"/>
    </source>
</evidence>
<evidence type="ECO:0008006" key="3">
    <source>
        <dbReference type="Google" id="ProtNLM"/>
    </source>
</evidence>
<dbReference type="RefSeq" id="WP_305906341.1">
    <property type="nucleotide sequence ID" value="NZ_CP157743.1"/>
</dbReference>
<gene>
    <name evidence="1" type="ORF">Q9L42_001855</name>
</gene>
<dbReference type="Gene3D" id="1.10.10.10">
    <property type="entry name" value="Winged helix-like DNA-binding domain superfamily/Winged helix DNA-binding domain"/>
    <property type="match status" value="1"/>
</dbReference>
<dbReference type="InterPro" id="IPR036388">
    <property type="entry name" value="WH-like_DNA-bd_sf"/>
</dbReference>
<protein>
    <recommendedName>
        <fullName evidence="3">Transcriptional regulator</fullName>
    </recommendedName>
</protein>
<dbReference type="Proteomes" id="UP001225378">
    <property type="component" value="Chromosome"/>
</dbReference>
<dbReference type="EMBL" id="CP157743">
    <property type="protein sequence ID" value="XBS20894.1"/>
    <property type="molecule type" value="Genomic_DNA"/>
</dbReference>
<name>A0AAU7NVC5_9GAMM</name>
<dbReference type="AlphaFoldDB" id="A0AAU7NVC5"/>
<sequence length="75" mass="8853">MDTEDRIRACYQHCCLKYVNREPMNNTSLRERLNIDESNSAIASRVIKQTVDAGLIRLYDPKANRKAYRYVPFWA</sequence>
<reference evidence="1 2" key="1">
    <citation type="journal article" date="2024" name="Microbiology">
        <title>Methylomarinum rosea sp. nov., a novel halophilic methanotrophic bacterium from the hypersaline Lake Elton.</title>
        <authorList>
            <person name="Suleimanov R.Z."/>
            <person name="Oshkin I.Y."/>
            <person name="Danilova O.V."/>
            <person name="Suzina N.E."/>
            <person name="Dedysh S.N."/>
        </authorList>
    </citation>
    <scope>NUCLEOTIDE SEQUENCE [LARGE SCALE GENOMIC DNA]</scope>
    <source>
        <strain evidence="1 2">Ch1-1</strain>
    </source>
</reference>
<accession>A0AAU7NVC5</accession>
<proteinExistence type="predicted"/>
<dbReference type="KEGG" id="mech:Q9L42_001855"/>